<dbReference type="Gene3D" id="3.10.180.10">
    <property type="entry name" value="2,3-Dihydroxybiphenyl 1,2-Dioxygenase, domain 1"/>
    <property type="match status" value="1"/>
</dbReference>
<keyword evidence="2" id="KW-1185">Reference proteome</keyword>
<evidence type="ECO:0000313" key="1">
    <source>
        <dbReference type="EMBL" id="KAK2609733.1"/>
    </source>
</evidence>
<organism evidence="1 2">
    <name type="scientific">Phomopsis amygdali</name>
    <name type="common">Fusicoccum amygdali</name>
    <dbReference type="NCBI Taxonomy" id="1214568"/>
    <lineage>
        <taxon>Eukaryota</taxon>
        <taxon>Fungi</taxon>
        <taxon>Dikarya</taxon>
        <taxon>Ascomycota</taxon>
        <taxon>Pezizomycotina</taxon>
        <taxon>Sordariomycetes</taxon>
        <taxon>Sordariomycetidae</taxon>
        <taxon>Diaporthales</taxon>
        <taxon>Diaporthaceae</taxon>
        <taxon>Diaporthe</taxon>
    </lineage>
</organism>
<comment type="caution">
    <text evidence="1">The sequence shown here is derived from an EMBL/GenBank/DDBJ whole genome shotgun (WGS) entry which is preliminary data.</text>
</comment>
<evidence type="ECO:0000313" key="2">
    <source>
        <dbReference type="Proteomes" id="UP001265746"/>
    </source>
</evidence>
<dbReference type="Proteomes" id="UP001265746">
    <property type="component" value="Unassembled WGS sequence"/>
</dbReference>
<dbReference type="SUPFAM" id="SSF54593">
    <property type="entry name" value="Glyoxalase/Bleomycin resistance protein/Dihydroxybiphenyl dioxygenase"/>
    <property type="match status" value="1"/>
</dbReference>
<dbReference type="AlphaFoldDB" id="A0AAD9SID0"/>
<evidence type="ECO:0008006" key="3">
    <source>
        <dbReference type="Google" id="ProtNLM"/>
    </source>
</evidence>
<accession>A0AAD9SID0</accession>
<dbReference type="EMBL" id="JAUJFL010000002">
    <property type="protein sequence ID" value="KAK2609733.1"/>
    <property type="molecule type" value="Genomic_DNA"/>
</dbReference>
<protein>
    <recommendedName>
        <fullName evidence="3">VOC domain-containing protein</fullName>
    </recommendedName>
</protein>
<gene>
    <name evidence="1" type="ORF">N8I77_003220</name>
</gene>
<proteinExistence type="predicted"/>
<name>A0AAD9SID0_PHOAM</name>
<dbReference type="InterPro" id="IPR029068">
    <property type="entry name" value="Glyas_Bleomycin-R_OHBP_Dase"/>
</dbReference>
<sequence>MPNQTNPSQFGPPDFLLNAINLEVKCARQTYLFLRDVFGQAVSTAPSSEQQIPCQVSPDGKQAIFQMANMKLHFNTATSAEHAVGGRSVSINVLVNDVNNVRRVLAREGVEYKTGVWEEGPGRPKWLTFVDLDGYNWSVGDLVKL</sequence>
<reference evidence="1" key="1">
    <citation type="submission" date="2023-06" db="EMBL/GenBank/DDBJ databases">
        <authorList>
            <person name="Noh H."/>
        </authorList>
    </citation>
    <scope>NUCLEOTIDE SEQUENCE</scope>
    <source>
        <strain evidence="1">DUCC20226</strain>
    </source>
</reference>